<evidence type="ECO:0000256" key="5">
    <source>
        <dbReference type="SAM" id="Phobius"/>
    </source>
</evidence>
<evidence type="ECO:0000313" key="7">
    <source>
        <dbReference type="Proteomes" id="UP000306628"/>
    </source>
</evidence>
<feature type="transmembrane region" description="Helical" evidence="5">
    <location>
        <begin position="26"/>
        <end position="48"/>
    </location>
</feature>
<accession>A0A5S4G9M6</accession>
<dbReference type="RefSeq" id="WP_138693448.1">
    <property type="nucleotide sequence ID" value="NZ_JBHSAZ010000046.1"/>
</dbReference>
<keyword evidence="4 5" id="KW-0472">Membrane</keyword>
<keyword evidence="7" id="KW-1185">Reference proteome</keyword>
<dbReference type="InterPro" id="IPR032808">
    <property type="entry name" value="DoxX"/>
</dbReference>
<comment type="caution">
    <text evidence="6">The sequence shown here is derived from an EMBL/GenBank/DDBJ whole genome shotgun (WGS) entry which is preliminary data.</text>
</comment>
<keyword evidence="2 5" id="KW-0812">Transmembrane</keyword>
<organism evidence="6 7">
    <name type="scientific">Nonomuraea zeae</name>
    <dbReference type="NCBI Taxonomy" id="1642303"/>
    <lineage>
        <taxon>Bacteria</taxon>
        <taxon>Bacillati</taxon>
        <taxon>Actinomycetota</taxon>
        <taxon>Actinomycetes</taxon>
        <taxon>Streptosporangiales</taxon>
        <taxon>Streptosporangiaceae</taxon>
        <taxon>Nonomuraea</taxon>
    </lineage>
</organism>
<gene>
    <name evidence="6" type="ORF">ETD85_31505</name>
</gene>
<feature type="transmembrane region" description="Helical" evidence="5">
    <location>
        <begin position="68"/>
        <end position="93"/>
    </location>
</feature>
<dbReference type="AlphaFoldDB" id="A0A5S4G9M6"/>
<dbReference type="Proteomes" id="UP000306628">
    <property type="component" value="Unassembled WGS sequence"/>
</dbReference>
<dbReference type="Pfam" id="PF13564">
    <property type="entry name" value="DoxX_2"/>
    <property type="match status" value="1"/>
</dbReference>
<evidence type="ECO:0000313" key="6">
    <source>
        <dbReference type="EMBL" id="TMR29718.1"/>
    </source>
</evidence>
<evidence type="ECO:0000256" key="1">
    <source>
        <dbReference type="ARBA" id="ARBA00004141"/>
    </source>
</evidence>
<feature type="transmembrane region" description="Helical" evidence="5">
    <location>
        <begin position="130"/>
        <end position="151"/>
    </location>
</feature>
<feature type="transmembrane region" description="Helical" evidence="5">
    <location>
        <begin position="105"/>
        <end position="124"/>
    </location>
</feature>
<keyword evidence="3 5" id="KW-1133">Transmembrane helix</keyword>
<evidence type="ECO:0000256" key="2">
    <source>
        <dbReference type="ARBA" id="ARBA00022692"/>
    </source>
</evidence>
<reference evidence="6 7" key="1">
    <citation type="submission" date="2019-05" db="EMBL/GenBank/DDBJ databases">
        <title>Draft genome sequence of Nonomuraea zeae DSM 100528.</title>
        <authorList>
            <person name="Saricaoglu S."/>
            <person name="Isik K."/>
        </authorList>
    </citation>
    <scope>NUCLEOTIDE SEQUENCE [LARGE SCALE GENOMIC DNA]</scope>
    <source>
        <strain evidence="6 7">DSM 100528</strain>
    </source>
</reference>
<protein>
    <submittedName>
        <fullName evidence="6">DoxX family protein</fullName>
    </submittedName>
</protein>
<proteinExistence type="predicted"/>
<dbReference type="OrthoDB" id="3385086at2"/>
<dbReference type="EMBL" id="VCKX01000114">
    <property type="protein sequence ID" value="TMR29718.1"/>
    <property type="molecule type" value="Genomic_DNA"/>
</dbReference>
<dbReference type="GO" id="GO:0016020">
    <property type="term" value="C:membrane"/>
    <property type="evidence" value="ECO:0007669"/>
    <property type="project" value="UniProtKB-SubCell"/>
</dbReference>
<evidence type="ECO:0000256" key="4">
    <source>
        <dbReference type="ARBA" id="ARBA00023136"/>
    </source>
</evidence>
<feature type="transmembrane region" description="Helical" evidence="5">
    <location>
        <begin position="163"/>
        <end position="184"/>
    </location>
</feature>
<name>A0A5S4G9M6_9ACTN</name>
<sequence>MNQHVSDNLRDVKSTKQQPEKRTMRFTLNGVLWSLQALFGFFFAGSGFGKVLLYDEALYAAAPRAVAWYAAVPQPLIVFIGVCEVLGGVGLILPAMARVKPMLTPLAAAGLTLTMILAAGFHIVRGEYALVPANLLLGGVAAVITAGRGKLRPVAPASITTSRALWSFAVLGAVVLLTFVPTWYTMTNVQF</sequence>
<evidence type="ECO:0000256" key="3">
    <source>
        <dbReference type="ARBA" id="ARBA00022989"/>
    </source>
</evidence>
<comment type="subcellular location">
    <subcellularLocation>
        <location evidence="1">Membrane</location>
        <topology evidence="1">Multi-pass membrane protein</topology>
    </subcellularLocation>
</comment>